<gene>
    <name evidence="1" type="ORF">ENE75_20550</name>
</gene>
<dbReference type="EMBL" id="SACT01000008">
    <property type="protein sequence ID" value="RVT49462.1"/>
    <property type="molecule type" value="Genomic_DNA"/>
</dbReference>
<evidence type="ECO:0000313" key="2">
    <source>
        <dbReference type="Proteomes" id="UP000288178"/>
    </source>
</evidence>
<dbReference type="OrthoDB" id="288532at2"/>
<name>A0A437JRF8_9BURK</name>
<proteinExistence type="predicted"/>
<keyword evidence="2" id="KW-1185">Reference proteome</keyword>
<dbReference type="RefSeq" id="WP_128200213.1">
    <property type="nucleotide sequence ID" value="NZ_SACT01000008.1"/>
</dbReference>
<evidence type="ECO:0008006" key="3">
    <source>
        <dbReference type="Google" id="ProtNLM"/>
    </source>
</evidence>
<accession>A0A437JRF8</accession>
<organism evidence="1 2">
    <name type="scientific">Rubrivivax albus</name>
    <dbReference type="NCBI Taxonomy" id="2499835"/>
    <lineage>
        <taxon>Bacteria</taxon>
        <taxon>Pseudomonadati</taxon>
        <taxon>Pseudomonadota</taxon>
        <taxon>Betaproteobacteria</taxon>
        <taxon>Burkholderiales</taxon>
        <taxon>Sphaerotilaceae</taxon>
        <taxon>Rubrivivax</taxon>
    </lineage>
</organism>
<reference evidence="1 2" key="1">
    <citation type="submission" date="2019-01" db="EMBL/GenBank/DDBJ databases">
        <authorList>
            <person name="Chen W.-M."/>
        </authorList>
    </citation>
    <scope>NUCLEOTIDE SEQUENCE [LARGE SCALE GENOMIC DNA]</scope>
    <source>
        <strain evidence="1 2">ICH-3</strain>
    </source>
</reference>
<evidence type="ECO:0000313" key="1">
    <source>
        <dbReference type="EMBL" id="RVT49462.1"/>
    </source>
</evidence>
<dbReference type="InterPro" id="IPR027417">
    <property type="entry name" value="P-loop_NTPase"/>
</dbReference>
<dbReference type="Proteomes" id="UP000288178">
    <property type="component" value="Unassembled WGS sequence"/>
</dbReference>
<sequence>MRISHKHKFIWISKPKTGSTSVRKLLDRFSNVVSTDERPLHHHATADELRAAFAERGWNFDDYQVFICDRNPWELIGSVWKYSKFNQQRRPFWHPRYDASLPLLSFGEFMRSPNVWRWVQEHHALDRFAGAQPWPANLHVYDIGSQAQRLVDDLSRHIGKPIGELPVANASQYDPADLKAFAEAFADPKIDAEVRKAFKTSIERFGYTNPFTPA</sequence>
<dbReference type="SUPFAM" id="SSF52540">
    <property type="entry name" value="P-loop containing nucleoside triphosphate hydrolases"/>
    <property type="match status" value="1"/>
</dbReference>
<protein>
    <recommendedName>
        <fullName evidence="3">Sulfotransferase family protein</fullName>
    </recommendedName>
</protein>
<comment type="caution">
    <text evidence="1">The sequence shown here is derived from an EMBL/GenBank/DDBJ whole genome shotgun (WGS) entry which is preliminary data.</text>
</comment>
<dbReference type="AlphaFoldDB" id="A0A437JRF8"/>